<proteinExistence type="predicted"/>
<keyword evidence="3" id="KW-1185">Reference proteome</keyword>
<organism evidence="2 3">
    <name type="scientific">Trichonephila clavipes</name>
    <name type="common">Golden silk orbweaver</name>
    <name type="synonym">Nephila clavipes</name>
    <dbReference type="NCBI Taxonomy" id="2585209"/>
    <lineage>
        <taxon>Eukaryota</taxon>
        <taxon>Metazoa</taxon>
        <taxon>Ecdysozoa</taxon>
        <taxon>Arthropoda</taxon>
        <taxon>Chelicerata</taxon>
        <taxon>Arachnida</taxon>
        <taxon>Araneae</taxon>
        <taxon>Araneomorphae</taxon>
        <taxon>Entelegynae</taxon>
        <taxon>Araneoidea</taxon>
        <taxon>Nephilidae</taxon>
        <taxon>Trichonephila</taxon>
    </lineage>
</organism>
<sequence>MDKWKERESSSVAPSDSSKPKTLTTAERLRKLSNGENLLEATETRPKKWTSWKDMRKLSNQDSSPESQKLSQ</sequence>
<dbReference type="Proteomes" id="UP000887159">
    <property type="component" value="Unassembled WGS sequence"/>
</dbReference>
<dbReference type="AlphaFoldDB" id="A0A8X6S7A8"/>
<feature type="compositionally biased region" description="Basic and acidic residues" evidence="1">
    <location>
        <begin position="42"/>
        <end position="59"/>
    </location>
</feature>
<comment type="caution">
    <text evidence="2">The sequence shown here is derived from an EMBL/GenBank/DDBJ whole genome shotgun (WGS) entry which is preliminary data.</text>
</comment>
<evidence type="ECO:0000313" key="3">
    <source>
        <dbReference type="Proteomes" id="UP000887159"/>
    </source>
</evidence>
<evidence type="ECO:0000313" key="2">
    <source>
        <dbReference type="EMBL" id="GFY07036.1"/>
    </source>
</evidence>
<dbReference type="EMBL" id="BMAU01021266">
    <property type="protein sequence ID" value="GFY07036.1"/>
    <property type="molecule type" value="Genomic_DNA"/>
</dbReference>
<name>A0A8X6S7A8_TRICX</name>
<feature type="compositionally biased region" description="Polar residues" evidence="1">
    <location>
        <begin position="60"/>
        <end position="72"/>
    </location>
</feature>
<accession>A0A8X6S7A8</accession>
<protein>
    <submittedName>
        <fullName evidence="2">Uncharacterized protein</fullName>
    </submittedName>
</protein>
<gene>
    <name evidence="2" type="ORF">TNCV_4203071</name>
</gene>
<reference evidence="2" key="1">
    <citation type="submission" date="2020-08" db="EMBL/GenBank/DDBJ databases">
        <title>Multicomponent nature underlies the extraordinary mechanical properties of spider dragline silk.</title>
        <authorList>
            <person name="Kono N."/>
            <person name="Nakamura H."/>
            <person name="Mori M."/>
            <person name="Yoshida Y."/>
            <person name="Ohtoshi R."/>
            <person name="Malay A.D."/>
            <person name="Moran D.A.P."/>
            <person name="Tomita M."/>
            <person name="Numata K."/>
            <person name="Arakawa K."/>
        </authorList>
    </citation>
    <scope>NUCLEOTIDE SEQUENCE</scope>
</reference>
<feature type="region of interest" description="Disordered" evidence="1">
    <location>
        <begin position="1"/>
        <end position="72"/>
    </location>
</feature>
<evidence type="ECO:0000256" key="1">
    <source>
        <dbReference type="SAM" id="MobiDB-lite"/>
    </source>
</evidence>